<feature type="transmembrane region" description="Helical" evidence="7">
    <location>
        <begin position="335"/>
        <end position="356"/>
    </location>
</feature>
<dbReference type="Pfam" id="PF09678">
    <property type="entry name" value="Caa3_CtaG"/>
    <property type="match status" value="1"/>
</dbReference>
<keyword evidence="2" id="KW-1003">Cell membrane</keyword>
<feature type="domain" description="Copper resistance protein D" evidence="8">
    <location>
        <begin position="257"/>
        <end position="356"/>
    </location>
</feature>
<feature type="transmembrane region" description="Helical" evidence="7">
    <location>
        <begin position="44"/>
        <end position="67"/>
    </location>
</feature>
<dbReference type="Proteomes" id="UP000643525">
    <property type="component" value="Unassembled WGS sequence"/>
</dbReference>
<accession>A0ABR9JC11</accession>
<keyword evidence="10" id="KW-1185">Reference proteome</keyword>
<feature type="transmembrane region" description="Helical" evidence="7">
    <location>
        <begin position="193"/>
        <end position="214"/>
    </location>
</feature>
<feature type="transmembrane region" description="Helical" evidence="7">
    <location>
        <begin position="459"/>
        <end position="483"/>
    </location>
</feature>
<feature type="transmembrane region" description="Helical" evidence="7">
    <location>
        <begin position="539"/>
        <end position="560"/>
    </location>
</feature>
<feature type="transmembrane region" description="Helical" evidence="7">
    <location>
        <begin position="226"/>
        <end position="245"/>
    </location>
</feature>
<dbReference type="InterPro" id="IPR032694">
    <property type="entry name" value="CopC/D"/>
</dbReference>
<evidence type="ECO:0000259" key="8">
    <source>
        <dbReference type="Pfam" id="PF05425"/>
    </source>
</evidence>
<dbReference type="EMBL" id="JADBED010000001">
    <property type="protein sequence ID" value="MBE1523458.1"/>
    <property type="molecule type" value="Genomic_DNA"/>
</dbReference>
<keyword evidence="4 7" id="KW-1133">Transmembrane helix</keyword>
<reference evidence="9 10" key="1">
    <citation type="submission" date="2020-10" db="EMBL/GenBank/DDBJ databases">
        <title>Sequencing the genomes of 1000 actinobacteria strains.</title>
        <authorList>
            <person name="Klenk H.-P."/>
        </authorList>
    </citation>
    <scope>NUCLEOTIDE SEQUENCE [LARGE SCALE GENOMIC DNA]</scope>
    <source>
        <strain evidence="9 10">DSM 15666</strain>
    </source>
</reference>
<protein>
    <submittedName>
        <fullName evidence="9">Copper resistance protein D</fullName>
    </submittedName>
</protein>
<dbReference type="Pfam" id="PF05425">
    <property type="entry name" value="CopD"/>
    <property type="match status" value="1"/>
</dbReference>
<evidence type="ECO:0000313" key="9">
    <source>
        <dbReference type="EMBL" id="MBE1523458.1"/>
    </source>
</evidence>
<feature type="transmembrane region" description="Helical" evidence="7">
    <location>
        <begin position="623"/>
        <end position="646"/>
    </location>
</feature>
<feature type="transmembrane region" description="Helical" evidence="7">
    <location>
        <begin position="572"/>
        <end position="593"/>
    </location>
</feature>
<keyword evidence="5 7" id="KW-0472">Membrane</keyword>
<feature type="transmembrane region" description="Helical" evidence="7">
    <location>
        <begin position="257"/>
        <end position="282"/>
    </location>
</feature>
<dbReference type="InterPro" id="IPR019108">
    <property type="entry name" value="Caa3_assmbl_CtaG-rel"/>
</dbReference>
<keyword evidence="3 7" id="KW-0812">Transmembrane</keyword>
<proteinExistence type="predicted"/>
<evidence type="ECO:0000256" key="1">
    <source>
        <dbReference type="ARBA" id="ARBA00004651"/>
    </source>
</evidence>
<name>A0ABR9JC11_9MICC</name>
<feature type="transmembrane region" description="Helical" evidence="7">
    <location>
        <begin position="158"/>
        <end position="186"/>
    </location>
</feature>
<organism evidence="9 10">
    <name type="scientific">Nesterenkonia lutea</name>
    <dbReference type="NCBI Taxonomy" id="272919"/>
    <lineage>
        <taxon>Bacteria</taxon>
        <taxon>Bacillati</taxon>
        <taxon>Actinomycetota</taxon>
        <taxon>Actinomycetes</taxon>
        <taxon>Micrococcales</taxon>
        <taxon>Micrococcaceae</taxon>
        <taxon>Nesterenkonia</taxon>
    </lineage>
</organism>
<evidence type="ECO:0000313" key="10">
    <source>
        <dbReference type="Proteomes" id="UP000643525"/>
    </source>
</evidence>
<evidence type="ECO:0000256" key="6">
    <source>
        <dbReference type="SAM" id="MobiDB-lite"/>
    </source>
</evidence>
<comment type="caution">
    <text evidence="9">The sequence shown here is derived from an EMBL/GenBank/DDBJ whole genome shotgun (WGS) entry which is preliminary data.</text>
</comment>
<dbReference type="PANTHER" id="PTHR34820">
    <property type="entry name" value="INNER MEMBRANE PROTEIN YEBZ"/>
    <property type="match status" value="1"/>
</dbReference>
<gene>
    <name evidence="9" type="ORF">H4W27_000576</name>
</gene>
<comment type="subcellular location">
    <subcellularLocation>
        <location evidence="1">Cell membrane</location>
        <topology evidence="1">Multi-pass membrane protein</topology>
    </subcellularLocation>
</comment>
<feature type="region of interest" description="Disordered" evidence="6">
    <location>
        <begin position="1"/>
        <end position="36"/>
    </location>
</feature>
<feature type="transmembrane region" description="Helical" evidence="7">
    <location>
        <begin position="504"/>
        <end position="527"/>
    </location>
</feature>
<evidence type="ECO:0000256" key="7">
    <source>
        <dbReference type="SAM" id="Phobius"/>
    </source>
</evidence>
<feature type="transmembrane region" description="Helical" evidence="7">
    <location>
        <begin position="294"/>
        <end position="315"/>
    </location>
</feature>
<dbReference type="RefSeq" id="WP_192594613.1">
    <property type="nucleotide sequence ID" value="NZ_BAAALJ010000017.1"/>
</dbReference>
<dbReference type="PANTHER" id="PTHR34820:SF4">
    <property type="entry name" value="INNER MEMBRANE PROTEIN YEBZ"/>
    <property type="match status" value="1"/>
</dbReference>
<evidence type="ECO:0000256" key="3">
    <source>
        <dbReference type="ARBA" id="ARBA00022692"/>
    </source>
</evidence>
<sequence length="664" mass="69612">MSVNARKASETSPEKLASSRPRPWARSLTGSRGGSRGGLSAPTLLGAASLVALLVTLAGAVLNGAAVPQALVDPGAFVRWGLPVTTLIVRLSGMVALGGLTLCGAVLAPNTQAWHRAAAISAAAALCWALAQTLYLLLAHASMMGTPIAGPGYLELLVGFVVGIELGSLLAWAVMLATLTAVLAVLSSTPAGARWAAAAAILALIPIAGLGHSGSAGNHDLAVSAMWLHLVGLGWWAGGLIVLFVSTSRTGENLVSAAGRFSTIAGWAVAMVVLSGACSLLIRVTDPVELVSTLWGQLILVKLGAFLLLGIAGWWHRRVTLPALAHADGGHSGPFRRLIVVEVLIMAAVMGVSVTLGTTPPPVPQSNLAENAELLALPDPWFTGLLTQWQIDPLFLLLAGAGTWVYVSWVRRLRRRGDAWPAGRTASWLIAMAVLVWVTNGGPGVYGESVFSVHMLQHMILLSVLPIPLALSAPVSLGLRALPRRTDGTAGPRELLLAALHARWAQFLAHPVVAALHVVVAMAVFYFSPLFELALRSHVAHVVMIVHFTLIGYLFTNAMIGLDPGPLRPPHPLRLALLLPSTVFHTAFGLFLLSSGAPLAADHFSTASPHWAGMVADQQMGGAVSWALGEIPVLALAVILALRWAAQDERNQIRARERAANSAR</sequence>
<feature type="transmembrane region" description="Helical" evidence="7">
    <location>
        <begin position="87"/>
        <end position="107"/>
    </location>
</feature>
<dbReference type="InterPro" id="IPR008457">
    <property type="entry name" value="Cu-R_CopD_dom"/>
</dbReference>
<feature type="transmembrane region" description="Helical" evidence="7">
    <location>
        <begin position="119"/>
        <end position="138"/>
    </location>
</feature>
<feature type="transmembrane region" description="Helical" evidence="7">
    <location>
        <begin position="419"/>
        <end position="439"/>
    </location>
</feature>
<feature type="transmembrane region" description="Helical" evidence="7">
    <location>
        <begin position="389"/>
        <end position="407"/>
    </location>
</feature>
<evidence type="ECO:0000256" key="2">
    <source>
        <dbReference type="ARBA" id="ARBA00022475"/>
    </source>
</evidence>
<evidence type="ECO:0000256" key="5">
    <source>
        <dbReference type="ARBA" id="ARBA00023136"/>
    </source>
</evidence>
<evidence type="ECO:0000256" key="4">
    <source>
        <dbReference type="ARBA" id="ARBA00022989"/>
    </source>
</evidence>